<sequence length="328" mass="37150">MQEANEHKQKKSNVRNREFSDEFKKRSLEANSDNPADRYSELKRQFLDELGLGQYYEIQVRDNATFNRVLESRIEQQRKEVEEQRDRNLTTLSVVLDKCIKSDKITSELIERILDLVGIPRHVDKPVESKLKRRRLTSPMTSPKGHHRILSDAPGFVPQFQNMHGTYPVLYHGGAGPAPWLPQQFNTSVPSQTQYQSTFPAGLGMSVTREPSMIHNNENQPGVRPGSYSPAHIPTVNPTGRPSLMAMHPESPQKPPTNFLQPSHQAQSQYRMKTERKTAGHRRSQSATVLPPTTSGPGSVRSPVRELQASPQRPVNFLIHTPKHPPPT</sequence>
<gene>
    <name evidence="2" type="ORF">HG537_0B02960</name>
</gene>
<dbReference type="AlphaFoldDB" id="A0A7H9HNX9"/>
<accession>A0A7H9HNX9</accession>
<reference evidence="2 3" key="1">
    <citation type="submission" date="2020-06" db="EMBL/GenBank/DDBJ databases">
        <title>The yeast mating-type switching endonuclease HO is a domesticated member of an unorthodox homing genetic element family.</title>
        <authorList>
            <person name="Coughlan A.Y."/>
            <person name="Lombardi L."/>
            <person name="Braun-Galleani S."/>
            <person name="Martos A.R."/>
            <person name="Galeote V."/>
            <person name="Bigey F."/>
            <person name="Dequin S."/>
            <person name="Byrne K.P."/>
            <person name="Wolfe K.H."/>
        </authorList>
    </citation>
    <scope>NUCLEOTIDE SEQUENCE [LARGE SCALE GENOMIC DNA]</scope>
    <source>
        <strain evidence="2 3">CBS2947</strain>
    </source>
</reference>
<evidence type="ECO:0000313" key="3">
    <source>
        <dbReference type="Proteomes" id="UP000510647"/>
    </source>
</evidence>
<organism evidence="2 3">
    <name type="scientific">Torulaspora globosa</name>
    <dbReference type="NCBI Taxonomy" id="48254"/>
    <lineage>
        <taxon>Eukaryota</taxon>
        <taxon>Fungi</taxon>
        <taxon>Dikarya</taxon>
        <taxon>Ascomycota</taxon>
        <taxon>Saccharomycotina</taxon>
        <taxon>Saccharomycetes</taxon>
        <taxon>Saccharomycetales</taxon>
        <taxon>Saccharomycetaceae</taxon>
        <taxon>Torulaspora</taxon>
    </lineage>
</organism>
<keyword evidence="3" id="KW-1185">Reference proteome</keyword>
<dbReference type="Proteomes" id="UP000510647">
    <property type="component" value="Chromosome 2"/>
</dbReference>
<name>A0A7H9HNX9_9SACH</name>
<protein>
    <submittedName>
        <fullName evidence="2">Uncharacterized protein</fullName>
    </submittedName>
</protein>
<feature type="region of interest" description="Disordered" evidence="1">
    <location>
        <begin position="1"/>
        <end position="39"/>
    </location>
</feature>
<feature type="compositionally biased region" description="Polar residues" evidence="1">
    <location>
        <begin position="256"/>
        <end position="271"/>
    </location>
</feature>
<dbReference type="OrthoDB" id="4064025at2759"/>
<evidence type="ECO:0000313" key="2">
    <source>
        <dbReference type="EMBL" id="QLQ78949.1"/>
    </source>
</evidence>
<evidence type="ECO:0000256" key="1">
    <source>
        <dbReference type="SAM" id="MobiDB-lite"/>
    </source>
</evidence>
<dbReference type="EMBL" id="CP059268">
    <property type="protein sequence ID" value="QLQ78949.1"/>
    <property type="molecule type" value="Genomic_DNA"/>
</dbReference>
<feature type="compositionally biased region" description="Basic and acidic residues" evidence="1">
    <location>
        <begin position="15"/>
        <end position="28"/>
    </location>
</feature>
<feature type="region of interest" description="Disordered" evidence="1">
    <location>
        <begin position="215"/>
        <end position="328"/>
    </location>
</feature>
<proteinExistence type="predicted"/>
<feature type="compositionally biased region" description="Polar residues" evidence="1">
    <location>
        <begin position="285"/>
        <end position="297"/>
    </location>
</feature>